<protein>
    <submittedName>
        <fullName evidence="1">Uncharacterized protein</fullName>
    </submittedName>
</protein>
<reference evidence="1 2" key="1">
    <citation type="submission" date="2017-12" db="EMBL/GenBank/DDBJ databases">
        <title>Lactobacillus phages that infect wine-derived L. plantarum strains.</title>
        <authorList>
            <person name="Kyrkou I."/>
            <person name="Hestbjerg Hansen L."/>
        </authorList>
    </citation>
    <scope>NUCLEOTIDE SEQUENCE [LARGE SCALE GENOMIC DNA]</scope>
</reference>
<name>A0A2K9V530_9CAUD</name>
<dbReference type="KEGG" id="vg:54988105"/>
<sequence length="149" mass="17084">MKYSEAGDKIEALSDDLGVELNDNNDFYVVYQGHYKVAYVNGTVEFGVHADFTSFLEVPKNDEVFKILVELAATPVEERGRKKRHYVKVFDGPVGFLNINTDNGTMSVYNSEEMGIFKTKFTDKEIEELKARDDVAIDWDKARIWDVEE</sequence>
<accession>A0A2K9V530</accession>
<keyword evidence="2" id="KW-1185">Reference proteome</keyword>
<proteinExistence type="predicted"/>
<evidence type="ECO:0000313" key="1">
    <source>
        <dbReference type="EMBL" id="AUV57271.1"/>
    </source>
</evidence>
<dbReference type="EMBL" id="MG744354">
    <property type="protein sequence ID" value="AUV57271.1"/>
    <property type="molecule type" value="Genomic_DNA"/>
</dbReference>
<dbReference type="GeneID" id="54988105"/>
<dbReference type="Proteomes" id="UP000241743">
    <property type="component" value="Segment"/>
</dbReference>
<evidence type="ECO:0000313" key="2">
    <source>
        <dbReference type="Proteomes" id="UP000241743"/>
    </source>
</evidence>
<dbReference type="RefSeq" id="YP_009797682.1">
    <property type="nucleotide sequence ID" value="NC_047918.1"/>
</dbReference>
<organism evidence="1 2">
    <name type="scientific">Lactobacillus phage Satyr</name>
    <dbReference type="NCBI Taxonomy" id="2070201"/>
    <lineage>
        <taxon>Viruses</taxon>
        <taxon>Duplodnaviria</taxon>
        <taxon>Heunggongvirae</taxon>
        <taxon>Uroviricota</taxon>
        <taxon>Caudoviricetes</taxon>
        <taxon>Tybeckvirinae</taxon>
        <taxon>Maenadvirus</taxon>
        <taxon>Maenadvirus satyr</taxon>
    </lineage>
</organism>